<dbReference type="Proteomes" id="UP000254794">
    <property type="component" value="Unassembled WGS sequence"/>
</dbReference>
<dbReference type="RefSeq" id="WP_115330332.1">
    <property type="nucleotide sequence ID" value="NZ_CAAAHP010000004.1"/>
</dbReference>
<organism evidence="1 2">
    <name type="scientific">Legionella busanensis</name>
    <dbReference type="NCBI Taxonomy" id="190655"/>
    <lineage>
        <taxon>Bacteria</taxon>
        <taxon>Pseudomonadati</taxon>
        <taxon>Pseudomonadota</taxon>
        <taxon>Gammaproteobacteria</taxon>
        <taxon>Legionellales</taxon>
        <taxon>Legionellaceae</taxon>
        <taxon>Legionella</taxon>
    </lineage>
</organism>
<protein>
    <submittedName>
        <fullName evidence="1">IcmQ protein</fullName>
    </submittedName>
</protein>
<dbReference type="Gene3D" id="3.20.170.50">
    <property type="entry name" value="Dot/Icm secretion system IcmQ, C-terminal domain"/>
    <property type="match status" value="1"/>
</dbReference>
<gene>
    <name evidence="1" type="ORF">NCTC13316_00710</name>
</gene>
<keyword evidence="2" id="KW-1185">Reference proteome</keyword>
<dbReference type="Gene3D" id="1.20.5.420">
    <property type="entry name" value="Immunoglobulin FC, subunit C"/>
    <property type="match status" value="1"/>
</dbReference>
<dbReference type="InterPro" id="IPR013365">
    <property type="entry name" value="Dot_Icm_IcmQ"/>
</dbReference>
<dbReference type="NCBIfam" id="TIGR02527">
    <property type="entry name" value="dot_icm_IcmQ"/>
    <property type="match status" value="1"/>
</dbReference>
<dbReference type="EMBL" id="UGOD01000001">
    <property type="protein sequence ID" value="STX50627.1"/>
    <property type="molecule type" value="Genomic_DNA"/>
</dbReference>
<dbReference type="InterPro" id="IPR043089">
    <property type="entry name" value="Dot_Icm_IcmQ_C"/>
</dbReference>
<proteinExistence type="predicted"/>
<dbReference type="OrthoDB" id="5645338at2"/>
<dbReference type="Pfam" id="PF09475">
    <property type="entry name" value="Dot_icm_IcmQ"/>
    <property type="match status" value="1"/>
</dbReference>
<sequence length="193" mass="22256">MSKYHLNEKQIKAILKILADASNRGPWEASNFLKVIGKTFQDFHDQLAAQLEKINKATAGSNTLFGRAVNPNQQEVFISLYTMDGSNIQAWERIILNLPKQMISRPIYANEEDVKSLIKSKENKLNEGYIAIFVDKNSILTLPPDKMPRDRFGKQLLTLRDRSLDLNNIHYFVHLSGTYRYQRGRLLMTSVER</sequence>
<name>A0A378JHX7_9GAMM</name>
<evidence type="ECO:0000313" key="1">
    <source>
        <dbReference type="EMBL" id="STX50627.1"/>
    </source>
</evidence>
<dbReference type="AlphaFoldDB" id="A0A378JHX7"/>
<evidence type="ECO:0000313" key="2">
    <source>
        <dbReference type="Proteomes" id="UP000254794"/>
    </source>
</evidence>
<accession>A0A378JHX7</accession>
<reference evidence="1 2" key="1">
    <citation type="submission" date="2018-06" db="EMBL/GenBank/DDBJ databases">
        <authorList>
            <consortium name="Pathogen Informatics"/>
            <person name="Doyle S."/>
        </authorList>
    </citation>
    <scope>NUCLEOTIDE SEQUENCE [LARGE SCALE GENOMIC DNA]</scope>
    <source>
        <strain evidence="1 2">NCTC13316</strain>
    </source>
</reference>